<dbReference type="OrthoDB" id="6588253at2759"/>
<name>A0A821TY51_9NEOP</name>
<evidence type="ECO:0000313" key="2">
    <source>
        <dbReference type="Proteomes" id="UP000663880"/>
    </source>
</evidence>
<dbReference type="Proteomes" id="UP000663880">
    <property type="component" value="Unassembled WGS sequence"/>
</dbReference>
<keyword evidence="2" id="KW-1185">Reference proteome</keyword>
<evidence type="ECO:0000313" key="1">
    <source>
        <dbReference type="EMBL" id="CAF4883209.1"/>
    </source>
</evidence>
<accession>A0A821TY51</accession>
<sequence>MDFTPELVALQGAILSVDNTHPFTKITARGGNEKKLEAIINALQEFLSEKQFDQNLNEIKRDLLRKFAFYLVLNADLEILQELVEIDGVGSVIWTIPTIPKCLLNEMLWKLNMRSSVGEIIIYSNPQLSLQLTELLIDHFKYFHPTQCLKNLQVLVAACYKFIYRLIFFNTTSIELTQAVNNFHTCLKYFYEPPNYRKLEMITKDDKYKYVGNNLYILFDTINDCFSEYVKTQTFKLPASYSIYELSYKEESLKNLEAYTIDNCSHKDVKESIENCNIALLDTCKELVKEVSVEIYCAWSEFEEDNKSMQETVGEMCYKVQSFLLNIPTACEHPVISMLEQISCKPVDCVQIINEIDNETLVHNIINDDDDNDEKIKWIRATLYRNDLCKDTILIEQLMLNISVLNEEECSKLFKICKAHITDALDVHENVKLLLIDAFQQCSTEKKFELLDEYFNDSFNDNLVTQNFSQIIIEIFNKLTMSSDTDMSEVLCVFLQSPKQVFTKVFHVAAENNQQTQMMVNLMEYLKQYTNKYYTNETECCILTVAKELMESDMMKEKFLNYIMFLTKLKSADIIPGSKLFLLVIMPCLYNSLLNKNIVGIHMQCKLLLQAYTLNELVEYRAPLMAMLGQVLETVRWKITTFHTMSPLTLHYGIELLSSILDTYSQQIPEKEQYWLKVKLRNIDPLNLYYFRQLWNPPGDTFLEVITGVHIYKEMDVEHLTARLSKVLCSTTPEEWNQIWKDLEIFTKRHLYNIFHEAVLLIAMAESKHRTDETWSCLMYCFDNFIEITRCHYLKKEMDENQIKDVVEKLILLENFVSDDIDVYSSKVLPIFTYMAENNDYSSIWNSLSHKIKNKTFSDFINKHIFGID</sequence>
<proteinExistence type="predicted"/>
<gene>
    <name evidence="1" type="ORF">PMACD_LOCUS9796</name>
</gene>
<organism evidence="1 2">
    <name type="scientific">Pieris macdunnoughi</name>
    <dbReference type="NCBI Taxonomy" id="345717"/>
    <lineage>
        <taxon>Eukaryota</taxon>
        <taxon>Metazoa</taxon>
        <taxon>Ecdysozoa</taxon>
        <taxon>Arthropoda</taxon>
        <taxon>Hexapoda</taxon>
        <taxon>Insecta</taxon>
        <taxon>Pterygota</taxon>
        <taxon>Neoptera</taxon>
        <taxon>Endopterygota</taxon>
        <taxon>Lepidoptera</taxon>
        <taxon>Glossata</taxon>
        <taxon>Ditrysia</taxon>
        <taxon>Papilionoidea</taxon>
        <taxon>Pieridae</taxon>
        <taxon>Pierinae</taxon>
        <taxon>Pieris</taxon>
    </lineage>
</organism>
<protein>
    <submittedName>
        <fullName evidence="1">Uncharacterized protein</fullName>
    </submittedName>
</protein>
<comment type="caution">
    <text evidence="1">The sequence shown here is derived from an EMBL/GenBank/DDBJ whole genome shotgun (WGS) entry which is preliminary data.</text>
</comment>
<dbReference type="EMBL" id="CAJOBZ010000028">
    <property type="protein sequence ID" value="CAF4883209.1"/>
    <property type="molecule type" value="Genomic_DNA"/>
</dbReference>
<dbReference type="AlphaFoldDB" id="A0A821TY51"/>
<reference evidence="1" key="1">
    <citation type="submission" date="2021-02" db="EMBL/GenBank/DDBJ databases">
        <authorList>
            <person name="Steward A R."/>
        </authorList>
    </citation>
    <scope>NUCLEOTIDE SEQUENCE</scope>
</reference>